<dbReference type="Proteomes" id="UP000479190">
    <property type="component" value="Unassembled WGS sequence"/>
</dbReference>
<gene>
    <name evidence="1" type="ORF">TBRA_LOCUS5571</name>
</gene>
<evidence type="ECO:0000313" key="2">
    <source>
        <dbReference type="Proteomes" id="UP000479190"/>
    </source>
</evidence>
<dbReference type="AlphaFoldDB" id="A0A6H5I6R6"/>
<dbReference type="EMBL" id="CADCXV010000717">
    <property type="protein sequence ID" value="CAB0033673.1"/>
    <property type="molecule type" value="Genomic_DNA"/>
</dbReference>
<reference evidence="1 2" key="1">
    <citation type="submission" date="2020-02" db="EMBL/GenBank/DDBJ databases">
        <authorList>
            <person name="Ferguson B K."/>
        </authorList>
    </citation>
    <scope>NUCLEOTIDE SEQUENCE [LARGE SCALE GENOMIC DNA]</scope>
</reference>
<protein>
    <submittedName>
        <fullName evidence="1">Uncharacterized protein</fullName>
    </submittedName>
</protein>
<evidence type="ECO:0000313" key="1">
    <source>
        <dbReference type="EMBL" id="CAB0033673.1"/>
    </source>
</evidence>
<organism evidence="1 2">
    <name type="scientific">Trichogramma brassicae</name>
    <dbReference type="NCBI Taxonomy" id="86971"/>
    <lineage>
        <taxon>Eukaryota</taxon>
        <taxon>Metazoa</taxon>
        <taxon>Ecdysozoa</taxon>
        <taxon>Arthropoda</taxon>
        <taxon>Hexapoda</taxon>
        <taxon>Insecta</taxon>
        <taxon>Pterygota</taxon>
        <taxon>Neoptera</taxon>
        <taxon>Endopterygota</taxon>
        <taxon>Hymenoptera</taxon>
        <taxon>Apocrita</taxon>
        <taxon>Proctotrupomorpha</taxon>
        <taxon>Chalcidoidea</taxon>
        <taxon>Trichogrammatidae</taxon>
        <taxon>Trichogramma</taxon>
    </lineage>
</organism>
<name>A0A6H5I6R6_9HYME</name>
<keyword evidence="2" id="KW-1185">Reference proteome</keyword>
<accession>A0A6H5I6R6</accession>
<sequence length="232" mass="26038">MFKIYCLYAPNNTTHSFAQHTATRVATAYLAAYLAARFTFESGSGDRGSRRSNLNSSIPFERLSCLKSAFFINATNLWNALPHEMRVLYCSTGFGKIMHHPMMPLKDGGVDGSVIMPNLLSSSGTTHPRQFILGDLNSHSSSLKIDEGQGWINCLRAMRAILWHHEVPPNLYELVWQSISTFLSTHDDVYAGPRCHEETWEPEEEGICPICHRLFSKPPPPAGPWFLAGPWD</sequence>
<proteinExistence type="predicted"/>